<feature type="compositionally biased region" description="Polar residues" evidence="2">
    <location>
        <begin position="165"/>
        <end position="175"/>
    </location>
</feature>
<accession>A0A0J8CMV0</accession>
<organism evidence="3 4">
    <name type="scientific">Beta vulgaris subsp. vulgaris</name>
    <name type="common">Beet</name>
    <dbReference type="NCBI Taxonomy" id="3555"/>
    <lineage>
        <taxon>Eukaryota</taxon>
        <taxon>Viridiplantae</taxon>
        <taxon>Streptophyta</taxon>
        <taxon>Embryophyta</taxon>
        <taxon>Tracheophyta</taxon>
        <taxon>Spermatophyta</taxon>
        <taxon>Magnoliopsida</taxon>
        <taxon>eudicotyledons</taxon>
        <taxon>Gunneridae</taxon>
        <taxon>Pentapetalae</taxon>
        <taxon>Caryophyllales</taxon>
        <taxon>Chenopodiaceae</taxon>
        <taxon>Betoideae</taxon>
        <taxon>Beta</taxon>
    </lineage>
</organism>
<proteinExistence type="predicted"/>
<feature type="coiled-coil region" evidence="1">
    <location>
        <begin position="412"/>
        <end position="463"/>
    </location>
</feature>
<dbReference type="AlphaFoldDB" id="A0A0J8CMV0"/>
<evidence type="ECO:0000256" key="2">
    <source>
        <dbReference type="SAM" id="MobiDB-lite"/>
    </source>
</evidence>
<feature type="compositionally biased region" description="Polar residues" evidence="2">
    <location>
        <begin position="218"/>
        <end position="228"/>
    </location>
</feature>
<reference evidence="3 4" key="1">
    <citation type="journal article" date="2014" name="Nature">
        <title>The genome of the recently domesticated crop plant sugar beet (Beta vulgaris).</title>
        <authorList>
            <person name="Dohm J.C."/>
            <person name="Minoche A.E."/>
            <person name="Holtgrawe D."/>
            <person name="Capella-Gutierrez S."/>
            <person name="Zakrzewski F."/>
            <person name="Tafer H."/>
            <person name="Rupp O."/>
            <person name="Sorensen T.R."/>
            <person name="Stracke R."/>
            <person name="Reinhardt R."/>
            <person name="Goesmann A."/>
            <person name="Kraft T."/>
            <person name="Schulz B."/>
            <person name="Stadler P.F."/>
            <person name="Schmidt T."/>
            <person name="Gabaldon T."/>
            <person name="Lehrach H."/>
            <person name="Weisshaar B."/>
            <person name="Himmelbauer H."/>
        </authorList>
    </citation>
    <scope>NUCLEOTIDE SEQUENCE [LARGE SCALE GENOMIC DNA]</scope>
    <source>
        <tissue evidence="3">Taproot</tissue>
    </source>
</reference>
<evidence type="ECO:0000256" key="1">
    <source>
        <dbReference type="SAM" id="Coils"/>
    </source>
</evidence>
<dbReference type="EMBL" id="KQ090076">
    <property type="protein sequence ID" value="KMT13349.1"/>
    <property type="molecule type" value="Genomic_DNA"/>
</dbReference>
<feature type="region of interest" description="Disordered" evidence="2">
    <location>
        <begin position="164"/>
        <end position="261"/>
    </location>
</feature>
<sequence length="685" mass="76170">MVEEGSRSEEENETGPGTGAFWLPEDDCNGPLSVEIDELWRRDALELHYPWVPDDYPVRRHFTEPAPHMEHLTLKPLTKEELAAYDYFSSVDYDITFEDGRVVRSKEPSTWLPHTKYIFGDRPLSALLLSPLHENGLDYLDFDALGVDNDYRPLTVHLPAPPTNYYLNMHSSTNGRRGGNRHGPQNLRRRGRDASTSTRVPVVAATSAANSPAIPPRSSATRTVTRGGTLNRRHSREQTLEDSAANKRQAVENPDTSAMNEVQIEDLDPSITEVQDEGATAIGAGTTGGGSLVSQTTSSIKEMLRELIATPSFLSNLSPGIFYRFREWIEKKEVPLSDAVAAAFAPQAVTPGKIYQPNWDVREDESLYSDIRENRWHPCLPYSQGYANNAAIELIEQYLEYQRLADTYKASLETCQGLLKDAEDKLAPLEDEVVTLREMAALLEETEENVKILTKAVEAANSEKDMAILDAFAAEARGAAKAVADFKGSDDYVAELHKRYDGGWAAAMRCVCKTVPSFDWNISPRGEAAEPLKGRSQEGRPGTSRPPRPELSRPPSKGKHPAVSESRRKMDWKLIVHPGDNIPPTSQKMETDAREYLKAKRAAALQCSASGSTPYMKDPSLRIPSKTAGRSHGPSDFQPRQEKTVLQPMVYRRHALANTSSNPVLKEYRREYIPSQGQAGALQIN</sequence>
<keyword evidence="1" id="KW-0175">Coiled coil</keyword>
<dbReference type="Gramene" id="KMT13349">
    <property type="protein sequence ID" value="KMT13349"/>
    <property type="gene ID" value="BVRB_4g084400"/>
</dbReference>
<feature type="region of interest" description="Disordered" evidence="2">
    <location>
        <begin position="1"/>
        <end position="24"/>
    </location>
</feature>
<feature type="compositionally biased region" description="Basic and acidic residues" evidence="2">
    <location>
        <begin position="527"/>
        <end position="538"/>
    </location>
</feature>
<gene>
    <name evidence="3" type="ORF">BVRB_4g084400</name>
</gene>
<name>A0A0J8CMV0_BETVV</name>
<evidence type="ECO:0000313" key="3">
    <source>
        <dbReference type="EMBL" id="KMT13349.1"/>
    </source>
</evidence>
<dbReference type="Proteomes" id="UP000035740">
    <property type="component" value="Chromosome 4"/>
</dbReference>
<feature type="region of interest" description="Disordered" evidence="2">
    <location>
        <begin position="523"/>
        <end position="569"/>
    </location>
</feature>
<dbReference type="OrthoDB" id="1112564at2759"/>
<evidence type="ECO:0000313" key="4">
    <source>
        <dbReference type="Proteomes" id="UP000035740"/>
    </source>
</evidence>
<keyword evidence="4" id="KW-1185">Reference proteome</keyword>
<protein>
    <submittedName>
        <fullName evidence="3">Uncharacterized protein</fullName>
    </submittedName>
</protein>